<accession>A0A8J2X7D8</accession>
<sequence>MTASLSSSLSTWRHLSKMPMSREDTICCQRAVHSN</sequence>
<comment type="caution">
    <text evidence="1">The sequence shown here is derived from an EMBL/GenBank/DDBJ whole genome shotgun (WGS) entry which is preliminary data.</text>
</comment>
<keyword evidence="2" id="KW-1185">Reference proteome</keyword>
<gene>
    <name evidence="1" type="ORF">PECAL_6P13820</name>
</gene>
<reference evidence="1" key="1">
    <citation type="submission" date="2021-11" db="EMBL/GenBank/DDBJ databases">
        <authorList>
            <consortium name="Genoscope - CEA"/>
            <person name="William W."/>
        </authorList>
    </citation>
    <scope>NUCLEOTIDE SEQUENCE</scope>
</reference>
<organism evidence="1 2">
    <name type="scientific">Pelagomonas calceolata</name>
    <dbReference type="NCBI Taxonomy" id="35677"/>
    <lineage>
        <taxon>Eukaryota</taxon>
        <taxon>Sar</taxon>
        <taxon>Stramenopiles</taxon>
        <taxon>Ochrophyta</taxon>
        <taxon>Pelagophyceae</taxon>
        <taxon>Pelagomonadales</taxon>
        <taxon>Pelagomonadaceae</taxon>
        <taxon>Pelagomonas</taxon>
    </lineage>
</organism>
<proteinExistence type="predicted"/>
<evidence type="ECO:0000313" key="1">
    <source>
        <dbReference type="EMBL" id="CAH0379745.1"/>
    </source>
</evidence>
<protein>
    <submittedName>
        <fullName evidence="1">Uncharacterized protein</fullName>
    </submittedName>
</protein>
<dbReference type="EMBL" id="CAKKNE010000006">
    <property type="protein sequence ID" value="CAH0379745.1"/>
    <property type="molecule type" value="Genomic_DNA"/>
</dbReference>
<dbReference type="AlphaFoldDB" id="A0A8J2X7D8"/>
<dbReference type="Proteomes" id="UP000789595">
    <property type="component" value="Unassembled WGS sequence"/>
</dbReference>
<name>A0A8J2X7D8_9STRA</name>
<evidence type="ECO:0000313" key="2">
    <source>
        <dbReference type="Proteomes" id="UP000789595"/>
    </source>
</evidence>